<evidence type="ECO:0000313" key="3">
    <source>
        <dbReference type="Proteomes" id="UP000020467"/>
    </source>
</evidence>
<dbReference type="OrthoDB" id="446809at2759"/>
<feature type="domain" description="Gfo/Idh/MocA-like oxidoreductase N-terminal" evidence="1">
    <location>
        <begin position="20"/>
        <end position="141"/>
    </location>
</feature>
<dbReference type="InterPro" id="IPR036291">
    <property type="entry name" value="NAD(P)-bd_dom_sf"/>
</dbReference>
<dbReference type="GO" id="GO:0000166">
    <property type="term" value="F:nucleotide binding"/>
    <property type="evidence" value="ECO:0007669"/>
    <property type="project" value="InterPro"/>
</dbReference>
<dbReference type="InterPro" id="IPR000683">
    <property type="entry name" value="Gfo/Idh/MocA-like_OxRdtase_N"/>
</dbReference>
<dbReference type="SUPFAM" id="SSF51735">
    <property type="entry name" value="NAD(P)-binding Rossmann-fold domains"/>
    <property type="match status" value="1"/>
</dbReference>
<accession>A0A010RVN9</accession>
<sequence>MTATNSIETAAAPEPAMEKFLLVGAGAHAKRTYIPHLKTLREEGRAYLKVVVDIERCKDRVEDLLFTKGMAPDAELILVPAYDGPMPVDVAARLNEVVARTGVTCVVISTEPLAHKSYGLWAVSAGLNIIMDKPISTRNGAVTDFDAAFGIAEDYQDLADAYEELRKRQIAQGQKPTFFQMNSHRRYHPGFYCTFDMIKEIQEKTRCPVTNIISTHCDGKWRMPSEIVDEPYHPYRTGYGKVSHSGYHFFDMIYNFMRSGWSDTKRPDKMEISSSFVLPTGFVTTLNEDDYDHIFGKEEYAKWKKYTDEELMKLMGDMGEIDASIQVTFSRGGHAIAIAQINLLHNGFSRRSWLQPGADLYKGNGRVKHEAHEIRSGPLQTIVIDSRQANDKHDRSKPSTGEIGTDNHFEVHVFRNHDITGDEAPLKTFTVADLDRRYNTAMPGIYSENVKRGILWEAVDFLHDKKTLPELTSNLADHAIPVYIMSAAYISHIRRTRGLDPTVPIELAYGADGLAKAHIAEALYRPFETASDASSATDVDLATPLDEPLLTEASIKAAKLGLTEPLASLNAV</sequence>
<proteinExistence type="predicted"/>
<dbReference type="Pfam" id="PF01408">
    <property type="entry name" value="GFO_IDH_MocA"/>
    <property type="match status" value="1"/>
</dbReference>
<organism evidence="2 3">
    <name type="scientific">Colletotrichum fioriniae PJ7</name>
    <dbReference type="NCBI Taxonomy" id="1445577"/>
    <lineage>
        <taxon>Eukaryota</taxon>
        <taxon>Fungi</taxon>
        <taxon>Dikarya</taxon>
        <taxon>Ascomycota</taxon>
        <taxon>Pezizomycotina</taxon>
        <taxon>Sordariomycetes</taxon>
        <taxon>Hypocreomycetidae</taxon>
        <taxon>Glomerellales</taxon>
        <taxon>Glomerellaceae</taxon>
        <taxon>Colletotrichum</taxon>
        <taxon>Colletotrichum acutatum species complex</taxon>
    </lineage>
</organism>
<name>A0A010RVN9_9PEZI</name>
<evidence type="ECO:0000313" key="2">
    <source>
        <dbReference type="EMBL" id="EXF84661.1"/>
    </source>
</evidence>
<dbReference type="AlphaFoldDB" id="A0A010RVN9"/>
<evidence type="ECO:0000259" key="1">
    <source>
        <dbReference type="Pfam" id="PF01408"/>
    </source>
</evidence>
<dbReference type="Gene3D" id="3.40.50.720">
    <property type="entry name" value="NAD(P)-binding Rossmann-like Domain"/>
    <property type="match status" value="1"/>
</dbReference>
<dbReference type="Proteomes" id="UP000020467">
    <property type="component" value="Unassembled WGS sequence"/>
</dbReference>
<gene>
    <name evidence="2" type="ORF">CFIO01_12854</name>
</gene>
<dbReference type="KEGG" id="cfj:CFIO01_12854"/>
<comment type="caution">
    <text evidence="2">The sequence shown here is derived from an EMBL/GenBank/DDBJ whole genome shotgun (WGS) entry which is preliminary data.</text>
</comment>
<dbReference type="EMBL" id="JARH01000151">
    <property type="protein sequence ID" value="EXF84661.1"/>
    <property type="molecule type" value="Genomic_DNA"/>
</dbReference>
<keyword evidence="3" id="KW-1185">Reference proteome</keyword>
<dbReference type="HOGENOM" id="CLU_024756_0_0_1"/>
<protein>
    <recommendedName>
        <fullName evidence="1">Gfo/Idh/MocA-like oxidoreductase N-terminal domain-containing protein</fullName>
    </recommendedName>
</protein>
<reference evidence="2 3" key="1">
    <citation type="submission" date="2014-02" db="EMBL/GenBank/DDBJ databases">
        <title>The genome sequence of Colletotrichum fioriniae PJ7.</title>
        <authorList>
            <person name="Baroncelli R."/>
            <person name="Thon M.R."/>
        </authorList>
    </citation>
    <scope>NUCLEOTIDE SEQUENCE [LARGE SCALE GENOMIC DNA]</scope>
    <source>
        <strain evidence="2 3">PJ7</strain>
    </source>
</reference>
<dbReference type="eggNOG" id="ENOG502SKEA">
    <property type="taxonomic scope" value="Eukaryota"/>
</dbReference>